<protein>
    <submittedName>
        <fullName evidence="1">Thioesterase</fullName>
    </submittedName>
</protein>
<dbReference type="EMBL" id="CP022196">
    <property type="protein sequence ID" value="ATG46808.1"/>
    <property type="molecule type" value="Genomic_DNA"/>
</dbReference>
<reference evidence="1 2" key="1">
    <citation type="submission" date="2017-06" db="EMBL/GenBank/DDBJ databases">
        <title>Celeribacter sp. TSPH2 complete genome sequence.</title>
        <authorList>
            <person name="Woo J.-H."/>
            <person name="Kim H.-S."/>
        </authorList>
    </citation>
    <scope>NUCLEOTIDE SEQUENCE [LARGE SCALE GENOMIC DNA]</scope>
    <source>
        <strain evidence="1 2">TSPH2</strain>
    </source>
</reference>
<evidence type="ECO:0000313" key="1">
    <source>
        <dbReference type="EMBL" id="ATG46808.1"/>
    </source>
</evidence>
<dbReference type="CDD" id="cd00586">
    <property type="entry name" value="4HBT"/>
    <property type="match status" value="1"/>
</dbReference>
<dbReference type="SUPFAM" id="SSF54637">
    <property type="entry name" value="Thioesterase/thiol ester dehydrase-isomerase"/>
    <property type="match status" value="1"/>
</dbReference>
<dbReference type="STRING" id="1758178.GCA_001550095_02839"/>
<dbReference type="OrthoDB" id="7204167at2"/>
<evidence type="ECO:0000313" key="2">
    <source>
        <dbReference type="Proteomes" id="UP000217935"/>
    </source>
</evidence>
<name>A0A291G9J2_9RHOB</name>
<dbReference type="Gene3D" id="3.10.129.10">
    <property type="entry name" value="Hotdog Thioesterase"/>
    <property type="match status" value="1"/>
</dbReference>
<organism evidence="1 2">
    <name type="scientific">Celeribacter ethanolicus</name>
    <dbReference type="NCBI Taxonomy" id="1758178"/>
    <lineage>
        <taxon>Bacteria</taxon>
        <taxon>Pseudomonadati</taxon>
        <taxon>Pseudomonadota</taxon>
        <taxon>Alphaproteobacteria</taxon>
        <taxon>Rhodobacterales</taxon>
        <taxon>Roseobacteraceae</taxon>
        <taxon>Celeribacter</taxon>
    </lineage>
</organism>
<dbReference type="Pfam" id="PF13279">
    <property type="entry name" value="4HBT_2"/>
    <property type="match status" value="1"/>
</dbReference>
<dbReference type="AlphaFoldDB" id="A0A291G9J2"/>
<dbReference type="KEGG" id="ceh:CEW89_04080"/>
<accession>A0A291G9J2</accession>
<gene>
    <name evidence="1" type="ORF">CEW89_04080</name>
</gene>
<dbReference type="Proteomes" id="UP000217935">
    <property type="component" value="Chromosome"/>
</dbReference>
<keyword evidence="2" id="KW-1185">Reference proteome</keyword>
<dbReference type="InterPro" id="IPR029069">
    <property type="entry name" value="HotDog_dom_sf"/>
</dbReference>
<dbReference type="RefSeq" id="WP_096804993.1">
    <property type="nucleotide sequence ID" value="NZ_CP022196.1"/>
</dbReference>
<sequence length="143" mass="15701">MNAIFKLSRQVEFNHCDAAGIVFYPRYFEMIAAVQERFFADALGASWAEMTPAGLGTPMGEITVRFSNPSRLGDMLDFALVVPRIGTASAGLDITCHSGGELRFSCNATVVYAAFDTGRSLPWPADLRTKLTEFLPEDRKKTA</sequence>
<proteinExistence type="predicted"/>